<dbReference type="InterPro" id="IPR018647">
    <property type="entry name" value="SLFN_3-like_DNA/RNA_helicase"/>
</dbReference>
<organism evidence="2 3">
    <name type="scientific">Lactiplantibacillus pentosus</name>
    <name type="common">Lactobacillus pentosus</name>
    <dbReference type="NCBI Taxonomy" id="1589"/>
    <lineage>
        <taxon>Bacteria</taxon>
        <taxon>Bacillati</taxon>
        <taxon>Bacillota</taxon>
        <taxon>Bacilli</taxon>
        <taxon>Lactobacillales</taxon>
        <taxon>Lactobacillaceae</taxon>
        <taxon>Lactiplantibacillus</taxon>
    </lineage>
</organism>
<comment type="caution">
    <text evidence="2">The sequence shown here is derived from an EMBL/GenBank/DDBJ whole genome shotgun (WGS) entry which is preliminary data.</text>
</comment>
<dbReference type="Proteomes" id="UP001267003">
    <property type="component" value="Unassembled WGS sequence"/>
</dbReference>
<protein>
    <submittedName>
        <fullName evidence="2">DUF2075 domain-containing protein</fullName>
    </submittedName>
</protein>
<evidence type="ECO:0000313" key="3">
    <source>
        <dbReference type="Proteomes" id="UP001267003"/>
    </source>
</evidence>
<dbReference type="PROSITE" id="PS50164">
    <property type="entry name" value="GIY_YIG"/>
    <property type="match status" value="1"/>
</dbReference>
<gene>
    <name evidence="2" type="ORF">RI536_11735</name>
</gene>
<dbReference type="InterPro" id="IPR027417">
    <property type="entry name" value="P-loop_NTPase"/>
</dbReference>
<sequence>MRKDILYKLLEENIGEVDPVVDVVPYDTSYNTELHNDKTNKKLIFEYPTVYLIYDKLASNRSGSLSKFKVYVGETNDIQKRTRQHLKADTKTRTDWKALRSSSGAEMIVIGDRFFNKSLTLDIENKLMMYLLSADSVSQLNNRRTNPQRAYFMSDQFENIFGRVWQTLRAKKPDIFPDKKEIENSAVFKASPFHSLNKEQRESKSEIFEKIKAALRKQSDIATESGTTIFIAGQAGTGKTVLLSNLFYDLTSSDLVRKNSVYLLVNHEQQKTVYETIAHKLGLDHDYTDIVSKPTHFITEHTGKEKVDVVLVDEAHLLLTQGKMAYQGKNQLEDLLKLAKVVVIVFDKYQILTTEGYMDDAAVRKLEDAAEQQGNRIELTHQERMVADQSTIDWLRSFAIDGKISPIPDDSQYKLQIATSPEQLHAKIKALDGFKKSDGASLARVLATFDWPYVEKRKPKDDDCWRVKIGSWSLPWNLQIPLSRKEKRKNKGLAWAEQFQTINEVGSTFTIQGFDLNYAGVIIGPSVKYREGKLIFDKKASKNKKATNQRMWNNKKIDVSEELLRNELNVLLTRGVHGLYIYAVDEQLQQALLSAAGNQHILR</sequence>
<feature type="domain" description="GIY-YIG" evidence="1">
    <location>
        <begin position="46"/>
        <end position="147"/>
    </location>
</feature>
<dbReference type="InterPro" id="IPR000305">
    <property type="entry name" value="GIY-YIG_endonuc"/>
</dbReference>
<dbReference type="RefSeq" id="WP_253956465.1">
    <property type="nucleotide sequence ID" value="NZ_CP016491.1"/>
</dbReference>
<dbReference type="EMBL" id="JAVLAQ010000001">
    <property type="protein sequence ID" value="MDT6990754.1"/>
    <property type="molecule type" value="Genomic_DNA"/>
</dbReference>
<dbReference type="AlphaFoldDB" id="A0AAW8VYM4"/>
<evidence type="ECO:0000313" key="2">
    <source>
        <dbReference type="EMBL" id="MDT6990754.1"/>
    </source>
</evidence>
<evidence type="ECO:0000259" key="1">
    <source>
        <dbReference type="PROSITE" id="PS50164"/>
    </source>
</evidence>
<dbReference type="Pfam" id="PF01541">
    <property type="entry name" value="GIY-YIG"/>
    <property type="match status" value="1"/>
</dbReference>
<accession>A0AAW8VYM4</accession>
<name>A0AAW8VYM4_LACPE</name>
<dbReference type="SUPFAM" id="SSF52540">
    <property type="entry name" value="P-loop containing nucleoside triphosphate hydrolases"/>
    <property type="match status" value="1"/>
</dbReference>
<dbReference type="KEGG" id="lpg:BB562_12445"/>
<proteinExistence type="predicted"/>
<reference evidence="2" key="1">
    <citation type="submission" date="2023-08" db="EMBL/GenBank/DDBJ databases">
        <authorList>
            <person name="Page C.A."/>
            <person name="Perez-Diaz I.M."/>
        </authorList>
    </citation>
    <scope>NUCLEOTIDE SEQUENCE</scope>
    <source>
        <strain evidence="2">7.8.46</strain>
    </source>
</reference>
<dbReference type="Pfam" id="PF09848">
    <property type="entry name" value="SLFN-g3_helicase"/>
    <property type="match status" value="1"/>
</dbReference>
<dbReference type="Gene3D" id="3.40.50.300">
    <property type="entry name" value="P-loop containing nucleotide triphosphate hydrolases"/>
    <property type="match status" value="1"/>
</dbReference>
<dbReference type="CDD" id="cd10439">
    <property type="entry name" value="GIY-YIG_COG3410"/>
    <property type="match status" value="1"/>
</dbReference>